<comment type="caution">
    <text evidence="3">The sequence shown here is derived from an EMBL/GenBank/DDBJ whole genome shotgun (WGS) entry which is preliminary data.</text>
</comment>
<name>A0A561CD53_9BACI</name>
<organism evidence="3 4">
    <name type="scientific">Neobacillus bataviensis</name>
    <dbReference type="NCBI Taxonomy" id="220685"/>
    <lineage>
        <taxon>Bacteria</taxon>
        <taxon>Bacillati</taxon>
        <taxon>Bacillota</taxon>
        <taxon>Bacilli</taxon>
        <taxon>Bacillales</taxon>
        <taxon>Bacillaceae</taxon>
        <taxon>Neobacillus</taxon>
    </lineage>
</organism>
<evidence type="ECO:0000259" key="2">
    <source>
        <dbReference type="Pfam" id="PF04282"/>
    </source>
</evidence>
<accession>A0A561CD53</accession>
<dbReference type="AlphaFoldDB" id="A0A561CD53"/>
<feature type="domain" description="Hemerythrin-like" evidence="1">
    <location>
        <begin position="102"/>
        <end position="232"/>
    </location>
</feature>
<gene>
    <name evidence="3" type="ORF">FB550_12832</name>
</gene>
<dbReference type="Pfam" id="PF04282">
    <property type="entry name" value="DUF438"/>
    <property type="match status" value="1"/>
</dbReference>
<sequence>MSEFINNREKLIPINTDRLTIIKQTFQDLHNGRNLDEVKAHFEAFVGSITIEEITQLQQDFAEDGSIPTGGLMQIYHQHSDIFNGKIEEEPRAGRPEEQPGHPVHTFKLENREIEKLLESKLEIHLEQFIKEDSADQIYQLIEDINLLLDIDKHYSRKENIIFPYLERYGIHGPTTNMWRINDFIRDAIKDAKKNLLHYKGSKQAVIDVLQFVIREVTGMIYKEENILFPMAIKNFTEDEWVKIAHESDEIGYCLIAPVQEWKPDRKGIDEKALTEGSIKMETGILSLKQLELMLNHLPIDITFIDHDDVVRYFSHGKERIFARTKAIIGRTVQNCHPPRSVHVVEDLLRDFKAGKKDSEEFWIQFKDKYVYIHYFAVRDEDGAYIGTMEFTQNIAPIKMIDGEKRILS</sequence>
<evidence type="ECO:0008006" key="5">
    <source>
        <dbReference type="Google" id="ProtNLM"/>
    </source>
</evidence>
<dbReference type="PANTHER" id="PTHR39966:SF3">
    <property type="entry name" value="DUF438 DOMAIN-CONTAINING PROTEIN"/>
    <property type="match status" value="1"/>
</dbReference>
<reference evidence="3 4" key="1">
    <citation type="submission" date="2019-06" db="EMBL/GenBank/DDBJ databases">
        <title>Sorghum-associated microbial communities from plants grown in Nebraska, USA.</title>
        <authorList>
            <person name="Schachtman D."/>
        </authorList>
    </citation>
    <scope>NUCLEOTIDE SEQUENCE [LARGE SCALE GENOMIC DNA]</scope>
    <source>
        <strain evidence="3 4">2482</strain>
    </source>
</reference>
<dbReference type="EMBL" id="VIVN01000028">
    <property type="protein sequence ID" value="TWD89179.1"/>
    <property type="molecule type" value="Genomic_DNA"/>
</dbReference>
<dbReference type="RefSeq" id="WP_144568636.1">
    <property type="nucleotide sequence ID" value="NZ_VIVN01000028.1"/>
</dbReference>
<dbReference type="Proteomes" id="UP000319671">
    <property type="component" value="Unassembled WGS sequence"/>
</dbReference>
<dbReference type="SUPFAM" id="SSF55785">
    <property type="entry name" value="PYP-like sensor domain (PAS domain)"/>
    <property type="match status" value="1"/>
</dbReference>
<dbReference type="PANTHER" id="PTHR39966">
    <property type="entry name" value="BLL2471 PROTEIN-RELATED"/>
    <property type="match status" value="1"/>
</dbReference>
<dbReference type="Gene3D" id="3.30.450.20">
    <property type="entry name" value="PAS domain"/>
    <property type="match status" value="1"/>
</dbReference>
<dbReference type="InterPro" id="IPR035965">
    <property type="entry name" value="PAS-like_dom_sf"/>
</dbReference>
<dbReference type="GO" id="GO:0005886">
    <property type="term" value="C:plasma membrane"/>
    <property type="evidence" value="ECO:0007669"/>
    <property type="project" value="TreeGrafter"/>
</dbReference>
<dbReference type="InterPro" id="IPR012312">
    <property type="entry name" value="Hemerythrin-like"/>
</dbReference>
<dbReference type="Gene3D" id="1.20.120.520">
    <property type="entry name" value="nmb1532 protein domain like"/>
    <property type="match status" value="1"/>
</dbReference>
<dbReference type="Pfam" id="PF13596">
    <property type="entry name" value="PAS_10"/>
    <property type="match status" value="1"/>
</dbReference>
<protein>
    <recommendedName>
        <fullName evidence="5">Hemerythrin-like domain-containing protein</fullName>
    </recommendedName>
</protein>
<evidence type="ECO:0000313" key="4">
    <source>
        <dbReference type="Proteomes" id="UP000319671"/>
    </source>
</evidence>
<dbReference type="Pfam" id="PF01814">
    <property type="entry name" value="Hemerythrin"/>
    <property type="match status" value="1"/>
</dbReference>
<dbReference type="InterPro" id="IPR007380">
    <property type="entry name" value="DUF438"/>
</dbReference>
<keyword evidence="4" id="KW-1185">Reference proteome</keyword>
<feature type="domain" description="DUF438" evidence="2">
    <location>
        <begin position="22"/>
        <end position="89"/>
    </location>
</feature>
<evidence type="ECO:0000259" key="1">
    <source>
        <dbReference type="Pfam" id="PF01814"/>
    </source>
</evidence>
<evidence type="ECO:0000313" key="3">
    <source>
        <dbReference type="EMBL" id="TWD89179.1"/>
    </source>
</evidence>
<proteinExistence type="predicted"/>